<dbReference type="PANTHER" id="PTHR43877">
    <property type="entry name" value="AMINOALKYLPHOSPHONATE N-ACETYLTRANSFERASE-RELATED-RELATED"/>
    <property type="match status" value="1"/>
</dbReference>
<proteinExistence type="predicted"/>
<dbReference type="PROSITE" id="PS51186">
    <property type="entry name" value="GNAT"/>
    <property type="match status" value="1"/>
</dbReference>
<dbReference type="SUPFAM" id="SSF55729">
    <property type="entry name" value="Acyl-CoA N-acyltransferases (Nat)"/>
    <property type="match status" value="2"/>
</dbReference>
<accession>A0A538ST59</accession>
<sequence length="315" mass="35073">MLTIDNLPKGFLIRAPGHDDAEAVADLMAACDIANFGEPDTTVEDIRDDWRAPDFDLSRDAWVLEGSGGALAGFAWLRVRRPEAELDADFNIRPGGRVEAMGPALLTRIDGRARERAGGHDCILWVPAPSVDGAKRALLARSGYIDVRTFFRMGIDLAEPTTQQSRSPGAIEIRRVRLGIDDRAIHATIEDAFSGHFRHAPRTFEEWWAARTGHAQFDPDLWFLAWDGDRVAGALVGYDFVEIGFIRELGVLTSWRGRGVGTALLLRAFERFKARGQLRISLGVDAQNESAVGLYERIGMRVEQRHILMQKQLRA</sequence>
<name>A0A538ST59_UNCEI</name>
<evidence type="ECO:0000256" key="1">
    <source>
        <dbReference type="ARBA" id="ARBA00022679"/>
    </source>
</evidence>
<gene>
    <name evidence="4" type="ORF">E6K74_05670</name>
</gene>
<reference evidence="4 5" key="1">
    <citation type="journal article" date="2019" name="Nat. Microbiol.">
        <title>Mediterranean grassland soil C-N compound turnover is dependent on rainfall and depth, and is mediated by genomically divergent microorganisms.</title>
        <authorList>
            <person name="Diamond S."/>
            <person name="Andeer P.F."/>
            <person name="Li Z."/>
            <person name="Crits-Christoph A."/>
            <person name="Burstein D."/>
            <person name="Anantharaman K."/>
            <person name="Lane K.R."/>
            <person name="Thomas B.C."/>
            <person name="Pan C."/>
            <person name="Northen T.R."/>
            <person name="Banfield J.F."/>
        </authorList>
    </citation>
    <scope>NUCLEOTIDE SEQUENCE [LARGE SCALE GENOMIC DNA]</scope>
    <source>
        <strain evidence="4">WS_4</strain>
    </source>
</reference>
<evidence type="ECO:0000259" key="3">
    <source>
        <dbReference type="PROSITE" id="PS51186"/>
    </source>
</evidence>
<dbReference type="AlphaFoldDB" id="A0A538ST59"/>
<keyword evidence="1 4" id="KW-0808">Transferase</keyword>
<comment type="caution">
    <text evidence="4">The sequence shown here is derived from an EMBL/GenBank/DDBJ whole genome shotgun (WGS) entry which is preliminary data.</text>
</comment>
<dbReference type="InterPro" id="IPR000182">
    <property type="entry name" value="GNAT_dom"/>
</dbReference>
<dbReference type="CDD" id="cd04301">
    <property type="entry name" value="NAT_SF"/>
    <property type="match status" value="1"/>
</dbReference>
<dbReference type="InterPro" id="IPR016181">
    <property type="entry name" value="Acyl_CoA_acyltransferase"/>
</dbReference>
<dbReference type="EMBL" id="VBOU01000064">
    <property type="protein sequence ID" value="TMQ54582.1"/>
    <property type="molecule type" value="Genomic_DNA"/>
</dbReference>
<dbReference type="Pfam" id="PF00583">
    <property type="entry name" value="Acetyltransf_1"/>
    <property type="match status" value="1"/>
</dbReference>
<evidence type="ECO:0000313" key="4">
    <source>
        <dbReference type="EMBL" id="TMQ54582.1"/>
    </source>
</evidence>
<organism evidence="4 5">
    <name type="scientific">Eiseniibacteriota bacterium</name>
    <dbReference type="NCBI Taxonomy" id="2212470"/>
    <lineage>
        <taxon>Bacteria</taxon>
        <taxon>Candidatus Eiseniibacteriota</taxon>
    </lineage>
</organism>
<dbReference type="InterPro" id="IPR050832">
    <property type="entry name" value="Bact_Acetyltransf"/>
</dbReference>
<keyword evidence="2" id="KW-0012">Acyltransferase</keyword>
<protein>
    <submittedName>
        <fullName evidence="4">GNAT family N-acetyltransferase</fullName>
    </submittedName>
</protein>
<evidence type="ECO:0000256" key="2">
    <source>
        <dbReference type="ARBA" id="ARBA00023315"/>
    </source>
</evidence>
<dbReference type="GO" id="GO:0016747">
    <property type="term" value="F:acyltransferase activity, transferring groups other than amino-acyl groups"/>
    <property type="evidence" value="ECO:0007669"/>
    <property type="project" value="InterPro"/>
</dbReference>
<evidence type="ECO:0000313" key="5">
    <source>
        <dbReference type="Proteomes" id="UP000319829"/>
    </source>
</evidence>
<feature type="domain" description="N-acetyltransferase" evidence="3">
    <location>
        <begin position="171"/>
        <end position="314"/>
    </location>
</feature>
<dbReference type="Proteomes" id="UP000319829">
    <property type="component" value="Unassembled WGS sequence"/>
</dbReference>
<dbReference type="Gene3D" id="3.40.630.30">
    <property type="match status" value="1"/>
</dbReference>